<dbReference type="InterPro" id="IPR029058">
    <property type="entry name" value="AB_hydrolase_fold"/>
</dbReference>
<dbReference type="InterPro" id="IPR008979">
    <property type="entry name" value="Galactose-bd-like_sf"/>
</dbReference>
<dbReference type="OrthoDB" id="9806163at2"/>
<dbReference type="InterPro" id="IPR013736">
    <property type="entry name" value="Xaa-Pro_dipept_C"/>
</dbReference>
<dbReference type="AlphaFoldDB" id="A0A5J6N4Q0"/>
<dbReference type="InterPro" id="IPR005674">
    <property type="entry name" value="CocE/Ser_esterase"/>
</dbReference>
<evidence type="ECO:0000256" key="1">
    <source>
        <dbReference type="ARBA" id="ARBA00022801"/>
    </source>
</evidence>
<organism evidence="3 4">
    <name type="scientific">Hypericibacter adhaerens</name>
    <dbReference type="NCBI Taxonomy" id="2602016"/>
    <lineage>
        <taxon>Bacteria</taxon>
        <taxon>Pseudomonadati</taxon>
        <taxon>Pseudomonadota</taxon>
        <taxon>Alphaproteobacteria</taxon>
        <taxon>Rhodospirillales</taxon>
        <taxon>Dongiaceae</taxon>
        <taxon>Hypericibacter</taxon>
    </lineage>
</organism>
<evidence type="ECO:0000313" key="4">
    <source>
        <dbReference type="Proteomes" id="UP000325797"/>
    </source>
</evidence>
<accession>A0A5J6N4Q0</accession>
<keyword evidence="4" id="KW-1185">Reference proteome</keyword>
<dbReference type="Pfam" id="PF02129">
    <property type="entry name" value="Peptidase_S15"/>
    <property type="match status" value="1"/>
</dbReference>
<evidence type="ECO:0000259" key="2">
    <source>
        <dbReference type="SMART" id="SM00939"/>
    </source>
</evidence>
<dbReference type="Gene3D" id="1.10.3020.10">
    <property type="entry name" value="alpha-amino acid ester hydrolase ( Helical cap domain)"/>
    <property type="match status" value="1"/>
</dbReference>
<dbReference type="KEGG" id="hadh:FRZ61_38440"/>
<feature type="domain" description="Xaa-Pro dipeptidyl-peptidase C-terminal" evidence="2">
    <location>
        <begin position="290"/>
        <end position="546"/>
    </location>
</feature>
<evidence type="ECO:0000313" key="3">
    <source>
        <dbReference type="EMBL" id="QEX23905.1"/>
    </source>
</evidence>
<sequence>MMAERFHNAVREIENAWIEMSDGCRLAARIWLPEGAETQKVPAILEYLPYRKRDGTAVRDQLTHPYFAAHGYACLRVDMRGNGESDGLMWDEYLKQEQDDAIEILDWIARQPWSNGKAGMIGISWGGFNGLQVAARRPAPLKAVVSICSTADRYADDIHYKGGCQLNENLGWSSTMFAYSSRPPDPALVGERWRELWMNRLENEPLLVKNWLEHQRRDAYWKHGSICEDWGAVEAAVLAVGGWGDAYRNAPLLLQANLKAPCKTIIGPWLHKYPHFAVPEPRIGFLQECLRWWDHWLKGIDTGVMQEPDVRAYMQDSVPASTFYKERPGRWIAEPSWPSPNVRPLTLAMNANGLAPQAGPDTALELASPQTTGSVGGEYCAIWLGPESPGDQRVDDAGSLCFDGAPLAAPLEIFGTPEIELELSIDKPQGFVCVRLCDVWPDGQSVRVSYGLLNLAHRDSHEHPSPVPVGKRIKVKVTLDDCAHAFRAGNRLRIAVSTAYWPMIWPSPEPVRLTLHAGKSRAILPERPKRAETAPRFEAPDAAPPLKLETVRPGSNVRRLEQDLGSGEWKLVIEDDFGETRNSTHGFVSGGVGRETWRIHPDDPLKAVGETHWTMTCSRPGWSVRTETYCKLRADRTRFYLEGRLEAYEGDKQVLKREWKSEHPRDMM</sequence>
<dbReference type="InterPro" id="IPR050585">
    <property type="entry name" value="Xaa-Pro_dipeptidyl-ppase/CocE"/>
</dbReference>
<dbReference type="Gene3D" id="2.60.120.260">
    <property type="entry name" value="Galactose-binding domain-like"/>
    <property type="match status" value="1"/>
</dbReference>
<dbReference type="SUPFAM" id="SSF49785">
    <property type="entry name" value="Galactose-binding domain-like"/>
    <property type="match status" value="1"/>
</dbReference>
<dbReference type="InterPro" id="IPR000383">
    <property type="entry name" value="Xaa-Pro-like_dom"/>
</dbReference>
<dbReference type="Gene3D" id="3.40.50.1820">
    <property type="entry name" value="alpha/beta hydrolase"/>
    <property type="match status" value="1"/>
</dbReference>
<dbReference type="Pfam" id="PF08530">
    <property type="entry name" value="PepX_C"/>
    <property type="match status" value="1"/>
</dbReference>
<dbReference type="Proteomes" id="UP000325797">
    <property type="component" value="Chromosome"/>
</dbReference>
<dbReference type="EMBL" id="CP042582">
    <property type="protein sequence ID" value="QEX23905.1"/>
    <property type="molecule type" value="Genomic_DNA"/>
</dbReference>
<name>A0A5J6N4Q0_9PROT</name>
<dbReference type="SMART" id="SM00939">
    <property type="entry name" value="PepX_C"/>
    <property type="match status" value="1"/>
</dbReference>
<protein>
    <submittedName>
        <fullName evidence="3">Peptidase S15</fullName>
    </submittedName>
</protein>
<reference evidence="3 4" key="1">
    <citation type="submission" date="2019-08" db="EMBL/GenBank/DDBJ databases">
        <title>Hyperibacter terrae gen. nov., sp. nov. and Hyperibacter viscosus sp. nov., two new members in the family Rhodospirillaceae isolated from the rhizosphere of Hypericum perforatum.</title>
        <authorList>
            <person name="Noviana Z."/>
        </authorList>
    </citation>
    <scope>NUCLEOTIDE SEQUENCE [LARGE SCALE GENOMIC DNA]</scope>
    <source>
        <strain evidence="3 4">R5959</strain>
    </source>
</reference>
<dbReference type="GO" id="GO:0008239">
    <property type="term" value="F:dipeptidyl-peptidase activity"/>
    <property type="evidence" value="ECO:0007669"/>
    <property type="project" value="InterPro"/>
</dbReference>
<dbReference type="PANTHER" id="PTHR43056">
    <property type="entry name" value="PEPTIDASE S9 PROLYL OLIGOPEPTIDASE"/>
    <property type="match status" value="1"/>
</dbReference>
<dbReference type="SUPFAM" id="SSF53474">
    <property type="entry name" value="alpha/beta-Hydrolases"/>
    <property type="match status" value="1"/>
</dbReference>
<dbReference type="NCBIfam" id="TIGR00976">
    <property type="entry name" value="CocE_NonD"/>
    <property type="match status" value="1"/>
</dbReference>
<keyword evidence="1" id="KW-0378">Hydrolase</keyword>
<dbReference type="PANTHER" id="PTHR43056:SF10">
    <property type="entry name" value="COCE_NOND FAMILY, PUTATIVE (AFU_ORTHOLOGUE AFUA_7G00600)-RELATED"/>
    <property type="match status" value="1"/>
</dbReference>
<proteinExistence type="predicted"/>
<gene>
    <name evidence="3" type="ORF">FRZ61_38440</name>
</gene>